<dbReference type="Proteomes" id="UP000005239">
    <property type="component" value="Unassembled WGS sequence"/>
</dbReference>
<dbReference type="SMART" id="SM00355">
    <property type="entry name" value="ZnF_C2H2"/>
    <property type="match status" value="4"/>
</dbReference>
<name>A0A2A6CSD7_PRIPA</name>
<accession>A0A8R1YC32</accession>
<dbReference type="InterPro" id="IPR013087">
    <property type="entry name" value="Znf_C2H2_type"/>
</dbReference>
<dbReference type="Gene3D" id="3.30.160.60">
    <property type="entry name" value="Classic Zinc Finger"/>
    <property type="match status" value="1"/>
</dbReference>
<organism evidence="2 3">
    <name type="scientific">Pristionchus pacificus</name>
    <name type="common">Parasitic nematode worm</name>
    <dbReference type="NCBI Taxonomy" id="54126"/>
    <lineage>
        <taxon>Eukaryota</taxon>
        <taxon>Metazoa</taxon>
        <taxon>Ecdysozoa</taxon>
        <taxon>Nematoda</taxon>
        <taxon>Chromadorea</taxon>
        <taxon>Rhabditida</taxon>
        <taxon>Rhabditina</taxon>
        <taxon>Diplogasteromorpha</taxon>
        <taxon>Diplogasteroidea</taxon>
        <taxon>Neodiplogasteridae</taxon>
        <taxon>Pristionchus</taxon>
    </lineage>
</organism>
<feature type="region of interest" description="Disordered" evidence="1">
    <location>
        <begin position="344"/>
        <end position="373"/>
    </location>
</feature>
<dbReference type="Pfam" id="PF24446">
    <property type="entry name" value="DUF7565"/>
    <property type="match status" value="1"/>
</dbReference>
<reference evidence="2" key="2">
    <citation type="submission" date="2022-06" db="UniProtKB">
        <authorList>
            <consortium name="EnsemblMetazoa"/>
        </authorList>
    </citation>
    <scope>IDENTIFICATION</scope>
    <source>
        <strain evidence="2">PS312</strain>
    </source>
</reference>
<sequence length="413" mass="47092">MYSHSHSFHQSLPFFNFISSFSIIYHNLDRASFLWYEFIIRMDTLPSSSLLSFLPFASSLSTMDTTAAFLTCRECPPDSAKYVSIEELECHICSDHMQFFPYECEKCRFGRFPTLYAYTIHCRDEHKMNEFYVKYKYNEETERRMAEAKTRVCLSLTSPPLIKDEKNGNLDFDGEENEDVNGSLVVDSPSPSSSSSCPNQIDIINDHSNENSKYPKLKMKTLSSRDYRLLMGNHSGHSSTSSSISSKDSTKVTKSMVTCQMCGISVSNQRSSLVYHANTKHIKLELYSCKICGKNWNTIAKSDVLKHVKAVHSGDENMITDNRKALCNQLRHYTQQCFPPTACKPRGRPPLGTVKREEEREKTPSDSGMEMGDDLDMEQLFDAPTEQILQFANQQYQKSVEATENPIAEVQSI</sequence>
<keyword evidence="3" id="KW-1185">Reference proteome</keyword>
<evidence type="ECO:0000313" key="3">
    <source>
        <dbReference type="Proteomes" id="UP000005239"/>
    </source>
</evidence>
<reference evidence="3" key="1">
    <citation type="journal article" date="2008" name="Nat. Genet.">
        <title>The Pristionchus pacificus genome provides a unique perspective on nematode lifestyle and parasitism.</title>
        <authorList>
            <person name="Dieterich C."/>
            <person name="Clifton S.W."/>
            <person name="Schuster L.N."/>
            <person name="Chinwalla A."/>
            <person name="Delehaunty K."/>
            <person name="Dinkelacker I."/>
            <person name="Fulton L."/>
            <person name="Fulton R."/>
            <person name="Godfrey J."/>
            <person name="Minx P."/>
            <person name="Mitreva M."/>
            <person name="Roeseler W."/>
            <person name="Tian H."/>
            <person name="Witte H."/>
            <person name="Yang S.P."/>
            <person name="Wilson R.K."/>
            <person name="Sommer R.J."/>
        </authorList>
    </citation>
    <scope>NUCLEOTIDE SEQUENCE [LARGE SCALE GENOMIC DNA]</scope>
    <source>
        <strain evidence="3">PS312</strain>
    </source>
</reference>
<dbReference type="EnsemblMetazoa" id="PPA10350.1">
    <property type="protein sequence ID" value="PPA10350.1"/>
    <property type="gene ID" value="WBGene00099904"/>
</dbReference>
<evidence type="ECO:0000313" key="2">
    <source>
        <dbReference type="EnsemblMetazoa" id="PPA10350.1"/>
    </source>
</evidence>
<feature type="region of interest" description="Disordered" evidence="1">
    <location>
        <begin position="165"/>
        <end position="199"/>
    </location>
</feature>
<proteinExistence type="predicted"/>
<gene>
    <name evidence="2" type="primary">WBGene00099904</name>
</gene>
<feature type="compositionally biased region" description="Basic and acidic residues" evidence="1">
    <location>
        <begin position="354"/>
        <end position="364"/>
    </location>
</feature>
<dbReference type="AlphaFoldDB" id="A0A2A6CSD7"/>
<dbReference type="OrthoDB" id="5773536at2759"/>
<evidence type="ECO:0000256" key="1">
    <source>
        <dbReference type="SAM" id="MobiDB-lite"/>
    </source>
</evidence>
<protein>
    <submittedName>
        <fullName evidence="2">Ztf-9</fullName>
    </submittedName>
</protein>
<dbReference type="InterPro" id="IPR055987">
    <property type="entry name" value="DUF7565"/>
</dbReference>
<accession>A0A2A6CSD7</accession>